<dbReference type="PANTHER" id="PTHR43133:SF46">
    <property type="entry name" value="RNA POLYMERASE SIGMA-70 FACTOR ECF SUBFAMILY"/>
    <property type="match status" value="1"/>
</dbReference>
<evidence type="ECO:0000256" key="2">
    <source>
        <dbReference type="ARBA" id="ARBA00023015"/>
    </source>
</evidence>
<dbReference type="InterPro" id="IPR036388">
    <property type="entry name" value="WH-like_DNA-bd_sf"/>
</dbReference>
<evidence type="ECO:0000259" key="5">
    <source>
        <dbReference type="Pfam" id="PF04542"/>
    </source>
</evidence>
<sequence length="194" mass="22838">MDSFARMAFDRSTDDEDKRLWHLIQTASCHASFDRLYEKYWAYVFELAYARTKDLNLAEDITQGLFLRLWEKRQSLQITNIRSYLFIAVKNGVLNWIKAEQRKTPLTATLAELQEADTATDHSLLYQELLSIHDELIDRFTPAQQEIYHMRFRDDLTTKEIADKLGISRKTVQNQVHLCVTKLKKALSLLYTIF</sequence>
<evidence type="ECO:0000313" key="7">
    <source>
        <dbReference type="EMBL" id="MFC3197663.1"/>
    </source>
</evidence>
<dbReference type="CDD" id="cd06171">
    <property type="entry name" value="Sigma70_r4"/>
    <property type="match status" value="1"/>
</dbReference>
<evidence type="ECO:0000256" key="4">
    <source>
        <dbReference type="ARBA" id="ARBA00023163"/>
    </source>
</evidence>
<dbReference type="InterPro" id="IPR013324">
    <property type="entry name" value="RNA_pol_sigma_r3/r4-like"/>
</dbReference>
<dbReference type="InterPro" id="IPR014284">
    <property type="entry name" value="RNA_pol_sigma-70_dom"/>
</dbReference>
<evidence type="ECO:0000256" key="1">
    <source>
        <dbReference type="ARBA" id="ARBA00010641"/>
    </source>
</evidence>
<dbReference type="Gene3D" id="1.10.1740.10">
    <property type="match status" value="1"/>
</dbReference>
<name>A0ABV7JMW7_9SPHI</name>
<evidence type="ECO:0000256" key="3">
    <source>
        <dbReference type="ARBA" id="ARBA00023082"/>
    </source>
</evidence>
<dbReference type="Pfam" id="PF04542">
    <property type="entry name" value="Sigma70_r2"/>
    <property type="match status" value="1"/>
</dbReference>
<keyword evidence="4" id="KW-0804">Transcription</keyword>
<dbReference type="NCBIfam" id="TIGR02937">
    <property type="entry name" value="sigma70-ECF"/>
    <property type="match status" value="1"/>
</dbReference>
<dbReference type="Gene3D" id="1.10.10.10">
    <property type="entry name" value="Winged helix-like DNA-binding domain superfamily/Winged helix DNA-binding domain"/>
    <property type="match status" value="1"/>
</dbReference>
<dbReference type="EMBL" id="JBHRTA010000027">
    <property type="protein sequence ID" value="MFC3197663.1"/>
    <property type="molecule type" value="Genomic_DNA"/>
</dbReference>
<protein>
    <submittedName>
        <fullName evidence="7">Sigma-70 family RNA polymerase sigma factor</fullName>
    </submittedName>
</protein>
<dbReference type="Proteomes" id="UP001595526">
    <property type="component" value="Unassembled WGS sequence"/>
</dbReference>
<comment type="caution">
    <text evidence="7">The sequence shown here is derived from an EMBL/GenBank/DDBJ whole genome shotgun (WGS) entry which is preliminary data.</text>
</comment>
<proteinExistence type="inferred from homology"/>
<dbReference type="InterPro" id="IPR039425">
    <property type="entry name" value="RNA_pol_sigma-70-like"/>
</dbReference>
<keyword evidence="3" id="KW-0731">Sigma factor</keyword>
<keyword evidence="8" id="KW-1185">Reference proteome</keyword>
<dbReference type="InterPro" id="IPR013325">
    <property type="entry name" value="RNA_pol_sigma_r2"/>
</dbReference>
<dbReference type="PANTHER" id="PTHR43133">
    <property type="entry name" value="RNA POLYMERASE ECF-TYPE SIGMA FACTO"/>
    <property type="match status" value="1"/>
</dbReference>
<organism evidence="7 8">
    <name type="scientific">Parapedobacter deserti</name>
    <dbReference type="NCBI Taxonomy" id="1912957"/>
    <lineage>
        <taxon>Bacteria</taxon>
        <taxon>Pseudomonadati</taxon>
        <taxon>Bacteroidota</taxon>
        <taxon>Sphingobacteriia</taxon>
        <taxon>Sphingobacteriales</taxon>
        <taxon>Sphingobacteriaceae</taxon>
        <taxon>Parapedobacter</taxon>
    </lineage>
</organism>
<dbReference type="SUPFAM" id="SSF88659">
    <property type="entry name" value="Sigma3 and sigma4 domains of RNA polymerase sigma factors"/>
    <property type="match status" value="1"/>
</dbReference>
<feature type="domain" description="RNA polymerase sigma-70 region 2" evidence="5">
    <location>
        <begin position="36"/>
        <end position="102"/>
    </location>
</feature>
<dbReference type="Pfam" id="PF08281">
    <property type="entry name" value="Sigma70_r4_2"/>
    <property type="match status" value="1"/>
</dbReference>
<evidence type="ECO:0000259" key="6">
    <source>
        <dbReference type="Pfam" id="PF08281"/>
    </source>
</evidence>
<dbReference type="SUPFAM" id="SSF88946">
    <property type="entry name" value="Sigma2 domain of RNA polymerase sigma factors"/>
    <property type="match status" value="1"/>
</dbReference>
<dbReference type="InterPro" id="IPR013249">
    <property type="entry name" value="RNA_pol_sigma70_r4_t2"/>
</dbReference>
<gene>
    <name evidence="7" type="ORF">ACFOET_08570</name>
</gene>
<dbReference type="InterPro" id="IPR007627">
    <property type="entry name" value="RNA_pol_sigma70_r2"/>
</dbReference>
<dbReference type="RefSeq" id="WP_379021569.1">
    <property type="nucleotide sequence ID" value="NZ_JBHRTA010000027.1"/>
</dbReference>
<keyword evidence="2" id="KW-0805">Transcription regulation</keyword>
<comment type="similarity">
    <text evidence="1">Belongs to the sigma-70 factor family. ECF subfamily.</text>
</comment>
<feature type="domain" description="RNA polymerase sigma factor 70 region 4 type 2" evidence="6">
    <location>
        <begin position="135"/>
        <end position="178"/>
    </location>
</feature>
<evidence type="ECO:0000313" key="8">
    <source>
        <dbReference type="Proteomes" id="UP001595526"/>
    </source>
</evidence>
<reference evidence="8" key="1">
    <citation type="journal article" date="2019" name="Int. J. Syst. Evol. Microbiol.">
        <title>The Global Catalogue of Microorganisms (GCM) 10K type strain sequencing project: providing services to taxonomists for standard genome sequencing and annotation.</title>
        <authorList>
            <consortium name="The Broad Institute Genomics Platform"/>
            <consortium name="The Broad Institute Genome Sequencing Center for Infectious Disease"/>
            <person name="Wu L."/>
            <person name="Ma J."/>
        </authorList>
    </citation>
    <scope>NUCLEOTIDE SEQUENCE [LARGE SCALE GENOMIC DNA]</scope>
    <source>
        <strain evidence="8">KCTC 52416</strain>
    </source>
</reference>
<accession>A0ABV7JMW7</accession>